<protein>
    <recommendedName>
        <fullName evidence="11">Probable nicotinate-nucleotide adenylyltransferase</fullName>
        <ecNumber evidence="11">2.7.7.18</ecNumber>
    </recommendedName>
    <alternativeName>
        <fullName evidence="11">Deamido-NAD(+) diphosphorylase</fullName>
    </alternativeName>
    <alternativeName>
        <fullName evidence="11">Deamido-NAD(+) pyrophosphorylase</fullName>
    </alternativeName>
    <alternativeName>
        <fullName evidence="11">Nicotinate mononucleotide adenylyltransferase</fullName>
        <shortName evidence="11">NaMN adenylyltransferase</shortName>
    </alternativeName>
</protein>
<dbReference type="HAMAP" id="MF_00244">
    <property type="entry name" value="NaMN_adenylyltr"/>
    <property type="match status" value="1"/>
</dbReference>
<dbReference type="GO" id="GO:0004515">
    <property type="term" value="F:nicotinate-nucleotide adenylyltransferase activity"/>
    <property type="evidence" value="ECO:0007669"/>
    <property type="project" value="UniProtKB-EC"/>
</dbReference>
<dbReference type="CDD" id="cd02165">
    <property type="entry name" value="NMNAT"/>
    <property type="match status" value="1"/>
</dbReference>
<dbReference type="NCBIfam" id="TIGR00482">
    <property type="entry name" value="nicotinate (nicotinamide) nucleotide adenylyltransferase"/>
    <property type="match status" value="1"/>
</dbReference>
<evidence type="ECO:0000256" key="4">
    <source>
        <dbReference type="ARBA" id="ARBA00022642"/>
    </source>
</evidence>
<dbReference type="EC" id="2.7.7.18" evidence="11"/>
<dbReference type="SUPFAM" id="SSF52374">
    <property type="entry name" value="Nucleotidylyl transferase"/>
    <property type="match status" value="1"/>
</dbReference>
<feature type="domain" description="Cytidyltransferase-like" evidence="12">
    <location>
        <begin position="3"/>
        <end position="186"/>
    </location>
</feature>
<reference evidence="13 14" key="1">
    <citation type="submission" date="2024-03" db="EMBL/GenBank/DDBJ databases">
        <title>Pseudoalteromonas qingdaonensis sp. nov., isolated from the intestines of marine benthic organisms.</title>
        <authorList>
            <person name="Lin X."/>
            <person name="Fang S."/>
            <person name="Hu X."/>
        </authorList>
    </citation>
    <scope>NUCLEOTIDE SEQUENCE [LARGE SCALE GENOMIC DNA]</scope>
    <source>
        <strain evidence="13 14">YIC-827</strain>
    </source>
</reference>
<dbReference type="NCBIfam" id="TIGR00125">
    <property type="entry name" value="cyt_tran_rel"/>
    <property type="match status" value="1"/>
</dbReference>
<dbReference type="Proteomes" id="UP001447008">
    <property type="component" value="Unassembled WGS sequence"/>
</dbReference>
<dbReference type="Pfam" id="PF01467">
    <property type="entry name" value="CTP_transf_like"/>
    <property type="match status" value="1"/>
</dbReference>
<keyword evidence="8 11" id="KW-0067">ATP-binding</keyword>
<evidence type="ECO:0000256" key="7">
    <source>
        <dbReference type="ARBA" id="ARBA00022741"/>
    </source>
</evidence>
<dbReference type="RefSeq" id="WP_342678024.1">
    <property type="nucleotide sequence ID" value="NZ_JBCGCU010000007.1"/>
</dbReference>
<comment type="function">
    <text evidence="1 11">Catalyzes the reversible adenylation of nicotinate mononucleotide (NaMN) to nicotinic acid adenine dinucleotide (NaAD).</text>
</comment>
<dbReference type="NCBIfam" id="NF000839">
    <property type="entry name" value="PRK00071.1-1"/>
    <property type="match status" value="1"/>
</dbReference>
<evidence type="ECO:0000256" key="10">
    <source>
        <dbReference type="ARBA" id="ARBA00048721"/>
    </source>
</evidence>
<evidence type="ECO:0000256" key="3">
    <source>
        <dbReference type="ARBA" id="ARBA00009014"/>
    </source>
</evidence>
<evidence type="ECO:0000313" key="14">
    <source>
        <dbReference type="Proteomes" id="UP001447008"/>
    </source>
</evidence>
<keyword evidence="5 11" id="KW-0808">Transferase</keyword>
<evidence type="ECO:0000256" key="1">
    <source>
        <dbReference type="ARBA" id="ARBA00002324"/>
    </source>
</evidence>
<dbReference type="PANTHER" id="PTHR39321">
    <property type="entry name" value="NICOTINATE-NUCLEOTIDE ADENYLYLTRANSFERASE-RELATED"/>
    <property type="match status" value="1"/>
</dbReference>
<evidence type="ECO:0000256" key="6">
    <source>
        <dbReference type="ARBA" id="ARBA00022695"/>
    </source>
</evidence>
<evidence type="ECO:0000256" key="5">
    <source>
        <dbReference type="ARBA" id="ARBA00022679"/>
    </source>
</evidence>
<dbReference type="InterPro" id="IPR014729">
    <property type="entry name" value="Rossmann-like_a/b/a_fold"/>
</dbReference>
<keyword evidence="7 11" id="KW-0547">Nucleotide-binding</keyword>
<proteinExistence type="inferred from homology"/>
<dbReference type="EMBL" id="JBCGCU010000007">
    <property type="protein sequence ID" value="MEM0515414.1"/>
    <property type="molecule type" value="Genomic_DNA"/>
</dbReference>
<evidence type="ECO:0000256" key="9">
    <source>
        <dbReference type="ARBA" id="ARBA00023027"/>
    </source>
</evidence>
<comment type="similarity">
    <text evidence="3 11">Belongs to the NadD family.</text>
</comment>
<dbReference type="InterPro" id="IPR004821">
    <property type="entry name" value="Cyt_trans-like"/>
</dbReference>
<keyword evidence="6 11" id="KW-0548">Nucleotidyltransferase</keyword>
<accession>A0ABU9MVW0</accession>
<keyword evidence="9 11" id="KW-0520">NAD</keyword>
<organism evidence="13 14">
    <name type="scientific">Pseudoalteromonas qingdaonensis</name>
    <dbReference type="NCBI Taxonomy" id="3131913"/>
    <lineage>
        <taxon>Bacteria</taxon>
        <taxon>Pseudomonadati</taxon>
        <taxon>Pseudomonadota</taxon>
        <taxon>Gammaproteobacteria</taxon>
        <taxon>Alteromonadales</taxon>
        <taxon>Pseudoalteromonadaceae</taxon>
        <taxon>Pseudoalteromonas</taxon>
    </lineage>
</organism>
<gene>
    <name evidence="11 13" type="primary">nadD</name>
    <name evidence="13" type="ORF">WCN91_08195</name>
</gene>
<sequence length="214" mass="24194">MLLFGGTFDPVHFAHLNMAEQCLEHFGGKTLFFMPNRVPAHKQASGIDNADKLAMLKLAIAAEPRFAIDERELHRSGPSYSLLSLQELRSELNASGQAQEPILFLLGMDSFNSFDSWYQWRDILELCHLVVYQRPDEHLSPSPQLQAYLNQHQCNQGSALESKQAGLVYFLAGPQRAVSSTLVRERLQRGELCEDLIPAAVSQYIRDKRLYMAS</sequence>
<dbReference type="Gene3D" id="3.40.50.620">
    <property type="entry name" value="HUPs"/>
    <property type="match status" value="1"/>
</dbReference>
<evidence type="ECO:0000256" key="2">
    <source>
        <dbReference type="ARBA" id="ARBA00005019"/>
    </source>
</evidence>
<evidence type="ECO:0000313" key="13">
    <source>
        <dbReference type="EMBL" id="MEM0515414.1"/>
    </source>
</evidence>
<comment type="pathway">
    <text evidence="2 11">Cofactor biosynthesis; NAD(+) biosynthesis; deamido-NAD(+) from nicotinate D-ribonucleotide: step 1/1.</text>
</comment>
<evidence type="ECO:0000256" key="11">
    <source>
        <dbReference type="HAMAP-Rule" id="MF_00244"/>
    </source>
</evidence>
<comment type="catalytic activity">
    <reaction evidence="10 11">
        <text>nicotinate beta-D-ribonucleotide + ATP + H(+) = deamido-NAD(+) + diphosphate</text>
        <dbReference type="Rhea" id="RHEA:22860"/>
        <dbReference type="ChEBI" id="CHEBI:15378"/>
        <dbReference type="ChEBI" id="CHEBI:30616"/>
        <dbReference type="ChEBI" id="CHEBI:33019"/>
        <dbReference type="ChEBI" id="CHEBI:57502"/>
        <dbReference type="ChEBI" id="CHEBI:58437"/>
        <dbReference type="EC" id="2.7.7.18"/>
    </reaction>
</comment>
<evidence type="ECO:0000256" key="8">
    <source>
        <dbReference type="ARBA" id="ARBA00022840"/>
    </source>
</evidence>
<dbReference type="PANTHER" id="PTHR39321:SF3">
    <property type="entry name" value="PHOSPHOPANTETHEINE ADENYLYLTRANSFERASE"/>
    <property type="match status" value="1"/>
</dbReference>
<dbReference type="InterPro" id="IPR005248">
    <property type="entry name" value="NadD/NMNAT"/>
</dbReference>
<comment type="caution">
    <text evidence="13">The sequence shown here is derived from an EMBL/GenBank/DDBJ whole genome shotgun (WGS) entry which is preliminary data.</text>
</comment>
<name>A0ABU9MVW0_9GAMM</name>
<keyword evidence="4 11" id="KW-0662">Pyridine nucleotide biosynthesis</keyword>
<evidence type="ECO:0000259" key="12">
    <source>
        <dbReference type="Pfam" id="PF01467"/>
    </source>
</evidence>
<keyword evidence="14" id="KW-1185">Reference proteome</keyword>